<reference evidence="3 4" key="1">
    <citation type="submission" date="2019-07" db="EMBL/GenBank/DDBJ databases">
        <title>complete genome sequencing of Ornithinimicrobium sp. H23M54.</title>
        <authorList>
            <person name="Bae J.-W."/>
            <person name="Lee S.-Y."/>
        </authorList>
    </citation>
    <scope>NUCLEOTIDE SEQUENCE [LARGE SCALE GENOMIC DNA]</scope>
    <source>
        <strain evidence="3 4">H23M54</strain>
    </source>
</reference>
<dbReference type="PROSITE" id="PS50937">
    <property type="entry name" value="HTH_MERR_2"/>
    <property type="match status" value="1"/>
</dbReference>
<protein>
    <submittedName>
        <fullName evidence="3">MerR family DNA-binding transcriptional regulator</fullName>
    </submittedName>
</protein>
<dbReference type="Gene3D" id="1.10.1660.10">
    <property type="match status" value="1"/>
</dbReference>
<evidence type="ECO:0000313" key="4">
    <source>
        <dbReference type="Proteomes" id="UP000315395"/>
    </source>
</evidence>
<sequence length="132" mass="14879">MLIGELADAAGLYGQTIRFYERKRLLPSPKRGANGYRNYDESSALALQRAAHPLHPRPRGRTRRRRSPTPQPRGNLRTPSSTATSTDAASRGSVPDVHRCELHRDHLSGNDRSEPFHAHRLIRQQGNDRDPV</sequence>
<dbReference type="GO" id="GO:0006355">
    <property type="term" value="P:regulation of DNA-templated transcription"/>
    <property type="evidence" value="ECO:0007669"/>
    <property type="project" value="InterPro"/>
</dbReference>
<accession>A0A516GFG9</accession>
<keyword evidence="3" id="KW-0238">DNA-binding</keyword>
<feature type="compositionally biased region" description="Basic and acidic residues" evidence="1">
    <location>
        <begin position="96"/>
        <end position="117"/>
    </location>
</feature>
<dbReference type="KEGG" id="orz:FNH13_07045"/>
<dbReference type="SMART" id="SM00422">
    <property type="entry name" value="HTH_MERR"/>
    <property type="match status" value="1"/>
</dbReference>
<gene>
    <name evidence="3" type="ORF">FNH13_07045</name>
</gene>
<feature type="compositionally biased region" description="Low complexity" evidence="1">
    <location>
        <begin position="72"/>
        <end position="90"/>
    </location>
</feature>
<organism evidence="3 4">
    <name type="scientific">Ornithinimicrobium ciconiae</name>
    <dbReference type="NCBI Taxonomy" id="2594265"/>
    <lineage>
        <taxon>Bacteria</taxon>
        <taxon>Bacillati</taxon>
        <taxon>Actinomycetota</taxon>
        <taxon>Actinomycetes</taxon>
        <taxon>Micrococcales</taxon>
        <taxon>Ornithinimicrobiaceae</taxon>
        <taxon>Ornithinimicrobium</taxon>
    </lineage>
</organism>
<feature type="region of interest" description="Disordered" evidence="1">
    <location>
        <begin position="26"/>
        <end position="132"/>
    </location>
</feature>
<name>A0A516GFG9_9MICO</name>
<dbReference type="Pfam" id="PF00376">
    <property type="entry name" value="MerR"/>
    <property type="match status" value="1"/>
</dbReference>
<dbReference type="SUPFAM" id="SSF46955">
    <property type="entry name" value="Putative DNA-binding domain"/>
    <property type="match status" value="1"/>
</dbReference>
<proteinExistence type="predicted"/>
<evidence type="ECO:0000259" key="2">
    <source>
        <dbReference type="PROSITE" id="PS50937"/>
    </source>
</evidence>
<dbReference type="InterPro" id="IPR009061">
    <property type="entry name" value="DNA-bd_dom_put_sf"/>
</dbReference>
<dbReference type="GO" id="GO:0003677">
    <property type="term" value="F:DNA binding"/>
    <property type="evidence" value="ECO:0007669"/>
    <property type="project" value="UniProtKB-KW"/>
</dbReference>
<evidence type="ECO:0000313" key="3">
    <source>
        <dbReference type="EMBL" id="QDO90265.1"/>
    </source>
</evidence>
<dbReference type="InterPro" id="IPR000551">
    <property type="entry name" value="MerR-type_HTH_dom"/>
</dbReference>
<dbReference type="OrthoDB" id="9802039at2"/>
<dbReference type="AlphaFoldDB" id="A0A516GFG9"/>
<dbReference type="EMBL" id="CP041616">
    <property type="protein sequence ID" value="QDO90265.1"/>
    <property type="molecule type" value="Genomic_DNA"/>
</dbReference>
<keyword evidence="4" id="KW-1185">Reference proteome</keyword>
<evidence type="ECO:0000256" key="1">
    <source>
        <dbReference type="SAM" id="MobiDB-lite"/>
    </source>
</evidence>
<feature type="compositionally biased region" description="Basic residues" evidence="1">
    <location>
        <begin position="52"/>
        <end position="67"/>
    </location>
</feature>
<feature type="domain" description="HTH merR-type" evidence="2">
    <location>
        <begin position="1"/>
        <end position="52"/>
    </location>
</feature>
<dbReference type="Proteomes" id="UP000315395">
    <property type="component" value="Chromosome"/>
</dbReference>